<protein>
    <submittedName>
        <fullName evidence="2">Transposase</fullName>
    </submittedName>
</protein>
<dbReference type="SMART" id="SM01321">
    <property type="entry name" value="Y1_Tnp"/>
    <property type="match status" value="1"/>
</dbReference>
<dbReference type="Proteomes" id="UP000886740">
    <property type="component" value="Unassembled WGS sequence"/>
</dbReference>
<dbReference type="GO" id="GO:0004803">
    <property type="term" value="F:transposase activity"/>
    <property type="evidence" value="ECO:0007669"/>
    <property type="project" value="InterPro"/>
</dbReference>
<evidence type="ECO:0000313" key="3">
    <source>
        <dbReference type="Proteomes" id="UP000886740"/>
    </source>
</evidence>
<gene>
    <name evidence="2" type="ORF">H9977_09345</name>
</gene>
<dbReference type="Gene3D" id="3.30.70.1290">
    <property type="entry name" value="Transposase IS200-like"/>
    <property type="match status" value="1"/>
</dbReference>
<evidence type="ECO:0000313" key="2">
    <source>
        <dbReference type="EMBL" id="HIX75218.1"/>
    </source>
</evidence>
<dbReference type="InterPro" id="IPR052715">
    <property type="entry name" value="RAYT_transposase"/>
</dbReference>
<dbReference type="PANTHER" id="PTHR36966">
    <property type="entry name" value="REP-ASSOCIATED TYROSINE TRANSPOSASE"/>
    <property type="match status" value="1"/>
</dbReference>
<dbReference type="InterPro" id="IPR036515">
    <property type="entry name" value="Transposase_17_sf"/>
</dbReference>
<dbReference type="GO" id="GO:0043565">
    <property type="term" value="F:sequence-specific DNA binding"/>
    <property type="evidence" value="ECO:0007669"/>
    <property type="project" value="TreeGrafter"/>
</dbReference>
<sequence>MRGHGLYFPSRKSPRADFHDYSGGDYFITICTKNKSHYFGEITNGQMRLSPLGEFTTNAIDSLHSHYPYAEVRVSIVMPNHLHMIIHIDTEEKNTRLPKQRTALSVIVGGLKQSITCFAKRNNLMFGWQGRYHDHIIRGVQEGNRIEEYILNNVARWADDCFYSPVP</sequence>
<name>A0A9D1X968_9BACT</name>
<reference evidence="2" key="2">
    <citation type="submission" date="2021-04" db="EMBL/GenBank/DDBJ databases">
        <authorList>
            <person name="Gilroy R."/>
        </authorList>
    </citation>
    <scope>NUCLEOTIDE SEQUENCE</scope>
    <source>
        <strain evidence="2">ChiGjej6B6-14162</strain>
    </source>
</reference>
<accession>A0A9D1X968</accession>
<evidence type="ECO:0000259" key="1">
    <source>
        <dbReference type="SMART" id="SM01321"/>
    </source>
</evidence>
<dbReference type="SUPFAM" id="SSF143422">
    <property type="entry name" value="Transposase IS200-like"/>
    <property type="match status" value="1"/>
</dbReference>
<comment type="caution">
    <text evidence="2">The sequence shown here is derived from an EMBL/GenBank/DDBJ whole genome shotgun (WGS) entry which is preliminary data.</text>
</comment>
<dbReference type="PANTHER" id="PTHR36966:SF1">
    <property type="entry name" value="REP-ASSOCIATED TYROSINE TRANSPOSASE"/>
    <property type="match status" value="1"/>
</dbReference>
<dbReference type="EMBL" id="DXEL01000064">
    <property type="protein sequence ID" value="HIX75218.1"/>
    <property type="molecule type" value="Genomic_DNA"/>
</dbReference>
<proteinExistence type="predicted"/>
<organism evidence="2 3">
    <name type="scientific">Candidatus Parabacteroides intestinipullorum</name>
    <dbReference type="NCBI Taxonomy" id="2838723"/>
    <lineage>
        <taxon>Bacteria</taxon>
        <taxon>Pseudomonadati</taxon>
        <taxon>Bacteroidota</taxon>
        <taxon>Bacteroidia</taxon>
        <taxon>Bacteroidales</taxon>
        <taxon>Tannerellaceae</taxon>
        <taxon>Parabacteroides</taxon>
    </lineage>
</organism>
<feature type="domain" description="Transposase IS200-like" evidence="1">
    <location>
        <begin position="21"/>
        <end position="153"/>
    </location>
</feature>
<dbReference type="InterPro" id="IPR002686">
    <property type="entry name" value="Transposase_17"/>
</dbReference>
<reference evidence="2" key="1">
    <citation type="journal article" date="2021" name="PeerJ">
        <title>Extensive microbial diversity within the chicken gut microbiome revealed by metagenomics and culture.</title>
        <authorList>
            <person name="Gilroy R."/>
            <person name="Ravi A."/>
            <person name="Getino M."/>
            <person name="Pursley I."/>
            <person name="Horton D.L."/>
            <person name="Alikhan N.F."/>
            <person name="Baker D."/>
            <person name="Gharbi K."/>
            <person name="Hall N."/>
            <person name="Watson M."/>
            <person name="Adriaenssens E.M."/>
            <person name="Foster-Nyarko E."/>
            <person name="Jarju S."/>
            <person name="Secka A."/>
            <person name="Antonio M."/>
            <person name="Oren A."/>
            <person name="Chaudhuri R.R."/>
            <person name="La Ragione R."/>
            <person name="Hildebrand F."/>
            <person name="Pallen M.J."/>
        </authorList>
    </citation>
    <scope>NUCLEOTIDE SEQUENCE</scope>
    <source>
        <strain evidence="2">ChiGjej6B6-14162</strain>
    </source>
</reference>
<dbReference type="AlphaFoldDB" id="A0A9D1X968"/>
<dbReference type="GO" id="GO:0006313">
    <property type="term" value="P:DNA transposition"/>
    <property type="evidence" value="ECO:0007669"/>
    <property type="project" value="InterPro"/>
</dbReference>